<evidence type="ECO:0000313" key="2">
    <source>
        <dbReference type="Proteomes" id="UP001595841"/>
    </source>
</evidence>
<dbReference type="Proteomes" id="UP001595841">
    <property type="component" value="Unassembled WGS sequence"/>
</dbReference>
<reference evidence="2" key="1">
    <citation type="journal article" date="2019" name="Int. J. Syst. Evol. Microbiol.">
        <title>The Global Catalogue of Microorganisms (GCM) 10K type strain sequencing project: providing services to taxonomists for standard genome sequencing and annotation.</title>
        <authorList>
            <consortium name="The Broad Institute Genomics Platform"/>
            <consortium name="The Broad Institute Genome Sequencing Center for Infectious Disease"/>
            <person name="Wu L."/>
            <person name="Ma J."/>
        </authorList>
    </citation>
    <scope>NUCLEOTIDE SEQUENCE [LARGE SCALE GENOMIC DNA]</scope>
    <source>
        <strain evidence="2">CGMCC 1.15774</strain>
    </source>
</reference>
<keyword evidence="2" id="KW-1185">Reference proteome</keyword>
<evidence type="ECO:0000313" key="1">
    <source>
        <dbReference type="EMBL" id="MFC4219205.1"/>
    </source>
</evidence>
<proteinExistence type="predicted"/>
<dbReference type="EMBL" id="JBHSCL010000004">
    <property type="protein sequence ID" value="MFC4219205.1"/>
    <property type="molecule type" value="Genomic_DNA"/>
</dbReference>
<sequence>MKIVWKSNKENTKITPLRLLNLEYAVQLQVIKILIKKVEHLMDYQSLIVVEVDPQNGAVCINKETPEPLYSILQRNFHGFDSKMEKTFSIREKVEHPSFMSV</sequence>
<comment type="caution">
    <text evidence="1">The sequence shown here is derived from an EMBL/GenBank/DDBJ whole genome shotgun (WGS) entry which is preliminary data.</text>
</comment>
<gene>
    <name evidence="1" type="ORF">ACFOWS_03630</name>
</gene>
<name>A0ABV8PJ69_9FLAO</name>
<protein>
    <submittedName>
        <fullName evidence="1">Uncharacterized protein</fullName>
    </submittedName>
</protein>
<accession>A0ABV8PJ69</accession>
<organism evidence="1 2">
    <name type="scientific">Flagellimonas marina</name>
    <dbReference type="NCBI Taxonomy" id="1775168"/>
    <lineage>
        <taxon>Bacteria</taxon>
        <taxon>Pseudomonadati</taxon>
        <taxon>Bacteroidota</taxon>
        <taxon>Flavobacteriia</taxon>
        <taxon>Flavobacteriales</taxon>
        <taxon>Flavobacteriaceae</taxon>
        <taxon>Flagellimonas</taxon>
    </lineage>
</organism>
<dbReference type="RefSeq" id="WP_379762622.1">
    <property type="nucleotide sequence ID" value="NZ_JBHSCL010000004.1"/>
</dbReference>